<dbReference type="InterPro" id="IPR017871">
    <property type="entry name" value="ABC_transporter-like_CS"/>
</dbReference>
<dbReference type="PROSITE" id="PS00211">
    <property type="entry name" value="ABC_TRANSPORTER_1"/>
    <property type="match status" value="1"/>
</dbReference>
<comment type="caution">
    <text evidence="5">The sequence shown here is derived from an EMBL/GenBank/DDBJ whole genome shotgun (WGS) entry which is preliminary data.</text>
</comment>
<dbReference type="CDD" id="cd03293">
    <property type="entry name" value="ABC_NrtD_SsuB_transporters"/>
    <property type="match status" value="1"/>
</dbReference>
<dbReference type="RefSeq" id="WP_226370921.1">
    <property type="nucleotide sequence ID" value="NZ_JAGIKX010000007.1"/>
</dbReference>
<dbReference type="GO" id="GO:0005524">
    <property type="term" value="F:ATP binding"/>
    <property type="evidence" value="ECO:0007669"/>
    <property type="project" value="UniProtKB-KW"/>
</dbReference>
<keyword evidence="1" id="KW-0813">Transport</keyword>
<name>A0ABS4S887_9BACI</name>
<protein>
    <submittedName>
        <fullName evidence="5">NitT/TauT family transport system ATP-binding protein</fullName>
    </submittedName>
</protein>
<accession>A0ABS4S887</accession>
<evidence type="ECO:0000256" key="2">
    <source>
        <dbReference type="ARBA" id="ARBA00022741"/>
    </source>
</evidence>
<dbReference type="SMART" id="SM00382">
    <property type="entry name" value="AAA"/>
    <property type="match status" value="1"/>
</dbReference>
<evidence type="ECO:0000256" key="1">
    <source>
        <dbReference type="ARBA" id="ARBA00022448"/>
    </source>
</evidence>
<evidence type="ECO:0000313" key="6">
    <source>
        <dbReference type="Proteomes" id="UP001519294"/>
    </source>
</evidence>
<dbReference type="Proteomes" id="UP001519294">
    <property type="component" value="Unassembled WGS sequence"/>
</dbReference>
<dbReference type="PANTHER" id="PTHR42788:SF21">
    <property type="entry name" value="ABC TRANSPORTER ATP-BINDING PROTEIN"/>
    <property type="match status" value="1"/>
</dbReference>
<dbReference type="PANTHER" id="PTHR42788">
    <property type="entry name" value="TAURINE IMPORT ATP-BINDING PROTEIN-RELATED"/>
    <property type="match status" value="1"/>
</dbReference>
<feature type="domain" description="ABC transporter" evidence="4">
    <location>
        <begin position="4"/>
        <end position="235"/>
    </location>
</feature>
<gene>
    <name evidence="5" type="ORF">J2Z81_001229</name>
</gene>
<evidence type="ECO:0000259" key="4">
    <source>
        <dbReference type="PROSITE" id="PS50893"/>
    </source>
</evidence>
<proteinExistence type="predicted"/>
<dbReference type="InterPro" id="IPR003439">
    <property type="entry name" value="ABC_transporter-like_ATP-bd"/>
</dbReference>
<keyword evidence="6" id="KW-1185">Reference proteome</keyword>
<dbReference type="EMBL" id="JAGIKX010000007">
    <property type="protein sequence ID" value="MBP2257281.1"/>
    <property type="molecule type" value="Genomic_DNA"/>
</dbReference>
<organism evidence="5 6">
    <name type="scientific">Virgibacillus alimentarius</name>
    <dbReference type="NCBI Taxonomy" id="698769"/>
    <lineage>
        <taxon>Bacteria</taxon>
        <taxon>Bacillati</taxon>
        <taxon>Bacillota</taxon>
        <taxon>Bacilli</taxon>
        <taxon>Bacillales</taxon>
        <taxon>Bacillaceae</taxon>
        <taxon>Virgibacillus</taxon>
    </lineage>
</organism>
<keyword evidence="2" id="KW-0547">Nucleotide-binding</keyword>
<keyword evidence="3 5" id="KW-0067">ATP-binding</keyword>
<evidence type="ECO:0000313" key="5">
    <source>
        <dbReference type="EMBL" id="MBP2257281.1"/>
    </source>
</evidence>
<dbReference type="SUPFAM" id="SSF52540">
    <property type="entry name" value="P-loop containing nucleoside triphosphate hydrolases"/>
    <property type="match status" value="1"/>
</dbReference>
<dbReference type="InterPro" id="IPR050166">
    <property type="entry name" value="ABC_transporter_ATP-bind"/>
</dbReference>
<dbReference type="InterPro" id="IPR027417">
    <property type="entry name" value="P-loop_NTPase"/>
</dbReference>
<evidence type="ECO:0000256" key="3">
    <source>
        <dbReference type="ARBA" id="ARBA00022840"/>
    </source>
</evidence>
<dbReference type="Pfam" id="PF00005">
    <property type="entry name" value="ABC_tran"/>
    <property type="match status" value="1"/>
</dbReference>
<reference evidence="5 6" key="1">
    <citation type="submission" date="2021-03" db="EMBL/GenBank/DDBJ databases">
        <title>Genomic Encyclopedia of Type Strains, Phase IV (KMG-IV): sequencing the most valuable type-strain genomes for metagenomic binning, comparative biology and taxonomic classification.</title>
        <authorList>
            <person name="Goeker M."/>
        </authorList>
    </citation>
    <scope>NUCLEOTIDE SEQUENCE [LARGE SCALE GENOMIC DNA]</scope>
    <source>
        <strain evidence="5 6">DSM 25790</strain>
    </source>
</reference>
<dbReference type="Gene3D" id="3.40.50.300">
    <property type="entry name" value="P-loop containing nucleotide triphosphate hydrolases"/>
    <property type="match status" value="1"/>
</dbReference>
<dbReference type="PROSITE" id="PS50893">
    <property type="entry name" value="ABC_TRANSPORTER_2"/>
    <property type="match status" value="1"/>
</dbReference>
<sequence length="271" mass="30687">MSFLTLENVSHHYFTKNSFTKALSNISFNLKEGEFISILGPSGCGKSTILSIIAGIMKHTSGKVLLKQRPLEESELPIGYMLQQDYLFPWKTIIENCLIGPKIRKDKSEYKMSQAKKLLKEVGLTDIEKEFPDSLSGGMRQRVALVRTLITNPEILLLDEPFSALDYLTKLKLENLVSKLLKSYHKTAILVTHDIGEAISMSDRILVMNANPGNIAKTFEVPVELRNETPFFVRRHPKYQMLFDKVWDELNKTESTSLKSMGGAKNDETKS</sequence>
<dbReference type="InterPro" id="IPR003593">
    <property type="entry name" value="AAA+_ATPase"/>
</dbReference>